<dbReference type="PANTHER" id="PTHR11138:SF5">
    <property type="entry name" value="METHIONYL-TRNA FORMYLTRANSFERASE, MITOCHONDRIAL"/>
    <property type="match status" value="1"/>
</dbReference>
<comment type="caution">
    <text evidence="4">The sequence shown here is derived from an EMBL/GenBank/DDBJ whole genome shotgun (WGS) entry which is preliminary data.</text>
</comment>
<proteinExistence type="predicted"/>
<evidence type="ECO:0000313" key="5">
    <source>
        <dbReference type="Proteomes" id="UP000616885"/>
    </source>
</evidence>
<sequence length="453" mass="50638">MLRSLGRSTFALARQGAAQRRWKSQHETSLYRTTSGKMSEPLRILFCGTDNVSTESLHALHEEMVYNNGLVESIECVLLPPKPSGRGRKLKIETPMMRAAEGLGLSTYSINTFTNWEPPKSINLIVVVSFGLFVPKRILRSVKYGGLNVHPSFLPDLRGPAPIHHAVLRGDQFMGASLQTLDEEKIDHGTVLSQTPSPGMRIIQHPTLSRVNRKLAMEGADLLVQGLRDGVHIPPYVDAGWKAKELEGQPLQHAPKITKADTQIDWLAWTAEDWRRRVQISQAVWTMVATSVKGEVWVRRLIFHDVMEVPAEEVSSFRATIEVVTRREGEGEQRLRKLIALDRRGFVYILLDKHTWGFASGGPPSRARPRDRQLQRSATLSSCTRTVTSRPRKERSTNGKARIRLTPNSREEGTRSPGGSKVAAGPLPLYHHHCTVNATILVTRFAKGCSAHM</sequence>
<dbReference type="GO" id="GO:0005739">
    <property type="term" value="C:mitochondrion"/>
    <property type="evidence" value="ECO:0007669"/>
    <property type="project" value="TreeGrafter"/>
</dbReference>
<dbReference type="EMBL" id="JADCTT010000003">
    <property type="protein sequence ID" value="KAF9755151.1"/>
    <property type="molecule type" value="Genomic_DNA"/>
</dbReference>
<name>A0A8H7NGB2_BIOOC</name>
<dbReference type="InterPro" id="IPR036477">
    <property type="entry name" value="Formyl_transf_N_sf"/>
</dbReference>
<feature type="region of interest" description="Disordered" evidence="2">
    <location>
        <begin position="360"/>
        <end position="424"/>
    </location>
</feature>
<evidence type="ECO:0000313" key="4">
    <source>
        <dbReference type="EMBL" id="KAF9755151.1"/>
    </source>
</evidence>
<evidence type="ECO:0000256" key="2">
    <source>
        <dbReference type="SAM" id="MobiDB-lite"/>
    </source>
</evidence>
<dbReference type="Pfam" id="PF00551">
    <property type="entry name" value="Formyl_trans_N"/>
    <property type="match status" value="1"/>
</dbReference>
<dbReference type="Gene3D" id="3.40.50.12230">
    <property type="match status" value="1"/>
</dbReference>
<dbReference type="AlphaFoldDB" id="A0A8H7NGB2"/>
<feature type="domain" description="Formyl transferase N-terminal" evidence="3">
    <location>
        <begin position="44"/>
        <end position="225"/>
    </location>
</feature>
<dbReference type="InterPro" id="IPR041711">
    <property type="entry name" value="Met-tRNA-FMT_N"/>
</dbReference>
<gene>
    <name evidence="4" type="ORF">IM811_010592</name>
</gene>
<evidence type="ECO:0000259" key="3">
    <source>
        <dbReference type="Pfam" id="PF00551"/>
    </source>
</evidence>
<dbReference type="EC" id="2.1.2.9" evidence="1"/>
<dbReference type="CDD" id="cd08646">
    <property type="entry name" value="FMT_core_Met-tRNA-FMT_N"/>
    <property type="match status" value="1"/>
</dbReference>
<reference evidence="4" key="1">
    <citation type="submission" date="2020-10" db="EMBL/GenBank/DDBJ databases">
        <title>High-Quality Genome Resource of Clonostachys rosea strain S41 by Oxford Nanopore Long-Read Sequencing.</title>
        <authorList>
            <person name="Wang H."/>
        </authorList>
    </citation>
    <scope>NUCLEOTIDE SEQUENCE</scope>
    <source>
        <strain evidence="4">S41</strain>
    </source>
</reference>
<dbReference type="SUPFAM" id="SSF53328">
    <property type="entry name" value="Formyltransferase"/>
    <property type="match status" value="1"/>
</dbReference>
<evidence type="ECO:0000256" key="1">
    <source>
        <dbReference type="ARBA" id="ARBA00012261"/>
    </source>
</evidence>
<dbReference type="PANTHER" id="PTHR11138">
    <property type="entry name" value="METHIONYL-TRNA FORMYLTRANSFERASE"/>
    <property type="match status" value="1"/>
</dbReference>
<dbReference type="Proteomes" id="UP000616885">
    <property type="component" value="Unassembled WGS sequence"/>
</dbReference>
<dbReference type="GO" id="GO:0004479">
    <property type="term" value="F:methionyl-tRNA formyltransferase activity"/>
    <property type="evidence" value="ECO:0007669"/>
    <property type="project" value="UniProtKB-EC"/>
</dbReference>
<accession>A0A8H7NGB2</accession>
<dbReference type="InterPro" id="IPR002376">
    <property type="entry name" value="Formyl_transf_N"/>
</dbReference>
<protein>
    <recommendedName>
        <fullName evidence="1">methionyl-tRNA formyltransferase</fullName>
        <ecNumber evidence="1">2.1.2.9</ecNumber>
    </recommendedName>
</protein>
<organism evidence="4 5">
    <name type="scientific">Bionectria ochroleuca</name>
    <name type="common">Gliocladium roseum</name>
    <dbReference type="NCBI Taxonomy" id="29856"/>
    <lineage>
        <taxon>Eukaryota</taxon>
        <taxon>Fungi</taxon>
        <taxon>Dikarya</taxon>
        <taxon>Ascomycota</taxon>
        <taxon>Pezizomycotina</taxon>
        <taxon>Sordariomycetes</taxon>
        <taxon>Hypocreomycetidae</taxon>
        <taxon>Hypocreales</taxon>
        <taxon>Bionectriaceae</taxon>
        <taxon>Clonostachys</taxon>
    </lineage>
</organism>
<feature type="compositionally biased region" description="Polar residues" evidence="2">
    <location>
        <begin position="375"/>
        <end position="389"/>
    </location>
</feature>